<dbReference type="EMBL" id="QUNF01000014">
    <property type="protein sequence ID" value="REG84735.1"/>
    <property type="molecule type" value="Genomic_DNA"/>
</dbReference>
<reference evidence="1 2" key="1">
    <citation type="submission" date="2018-08" db="EMBL/GenBank/DDBJ databases">
        <title>Genomic Encyclopedia of Archaeal and Bacterial Type Strains, Phase II (KMG-II): from individual species to whole genera.</title>
        <authorList>
            <person name="Goeker M."/>
        </authorList>
    </citation>
    <scope>NUCLEOTIDE SEQUENCE [LARGE SCALE GENOMIC DNA]</scope>
    <source>
        <strain evidence="1 2">DSM 15986</strain>
    </source>
</reference>
<dbReference type="AlphaFoldDB" id="A0A3E0DR08"/>
<accession>A0A3E0DR08</accession>
<comment type="caution">
    <text evidence="1">The sequence shown here is derived from an EMBL/GenBank/DDBJ whole genome shotgun (WGS) entry which is preliminary data.</text>
</comment>
<proteinExistence type="predicted"/>
<protein>
    <submittedName>
        <fullName evidence="1">Uncharacterized protein</fullName>
    </submittedName>
</protein>
<keyword evidence="2" id="KW-1185">Reference proteome</keyword>
<sequence length="51" mass="6080">MFCKSNEFCIVNINVTRKTFGFIIQFKWNQPDVDKPDSLSDKLDDFFKFVL</sequence>
<gene>
    <name evidence="1" type="ORF">C8N25_11484</name>
</gene>
<evidence type="ECO:0000313" key="1">
    <source>
        <dbReference type="EMBL" id="REG84735.1"/>
    </source>
</evidence>
<evidence type="ECO:0000313" key="2">
    <source>
        <dbReference type="Proteomes" id="UP000256405"/>
    </source>
</evidence>
<dbReference type="Proteomes" id="UP000256405">
    <property type="component" value="Unassembled WGS sequence"/>
</dbReference>
<organism evidence="1 2">
    <name type="scientific">Algoriphagus antarcticus</name>
    <dbReference type="NCBI Taxonomy" id="238540"/>
    <lineage>
        <taxon>Bacteria</taxon>
        <taxon>Pseudomonadati</taxon>
        <taxon>Bacteroidota</taxon>
        <taxon>Cytophagia</taxon>
        <taxon>Cytophagales</taxon>
        <taxon>Cyclobacteriaceae</taxon>
        <taxon>Algoriphagus</taxon>
    </lineage>
</organism>
<name>A0A3E0DR08_9BACT</name>